<keyword evidence="2" id="KW-1185">Reference proteome</keyword>
<dbReference type="EMBL" id="OW152820">
    <property type="protein sequence ID" value="CAH2075579.1"/>
    <property type="molecule type" value="Genomic_DNA"/>
</dbReference>
<sequence length="156" mass="17877">MVELFQNVRGGAGGRARWGGFGFKFGRVTGRAGARAAFPSAPRFARFPRPRVPLAPAGVIRHRPVRPNLGSTEPPELLRYWQPIIDWRPNTHRHFHRACQFADNERLTRTLIDYNVSMKSPKRLPTVSVKYCYDSDLEWAHCLHSHRPVFTNCISL</sequence>
<reference evidence="1" key="1">
    <citation type="submission" date="2022-03" db="EMBL/GenBank/DDBJ databases">
        <authorList>
            <person name="Martin H S."/>
        </authorList>
    </citation>
    <scope>NUCLEOTIDE SEQUENCE</scope>
</reference>
<evidence type="ECO:0000313" key="1">
    <source>
        <dbReference type="EMBL" id="CAH2075579.1"/>
    </source>
</evidence>
<protein>
    <submittedName>
        <fullName evidence="1">Uncharacterized protein</fullName>
    </submittedName>
</protein>
<accession>A0ABN8J666</accession>
<organism evidence="1 2">
    <name type="scientific">Iphiclides podalirius</name>
    <name type="common">scarce swallowtail</name>
    <dbReference type="NCBI Taxonomy" id="110791"/>
    <lineage>
        <taxon>Eukaryota</taxon>
        <taxon>Metazoa</taxon>
        <taxon>Ecdysozoa</taxon>
        <taxon>Arthropoda</taxon>
        <taxon>Hexapoda</taxon>
        <taxon>Insecta</taxon>
        <taxon>Pterygota</taxon>
        <taxon>Neoptera</taxon>
        <taxon>Endopterygota</taxon>
        <taxon>Lepidoptera</taxon>
        <taxon>Glossata</taxon>
        <taxon>Ditrysia</taxon>
        <taxon>Papilionoidea</taxon>
        <taxon>Papilionidae</taxon>
        <taxon>Papilioninae</taxon>
        <taxon>Iphiclides</taxon>
    </lineage>
</organism>
<proteinExistence type="predicted"/>
<gene>
    <name evidence="1" type="ORF">IPOD504_LOCUS16916</name>
</gene>
<evidence type="ECO:0000313" key="2">
    <source>
        <dbReference type="Proteomes" id="UP000837857"/>
    </source>
</evidence>
<name>A0ABN8J666_9NEOP</name>
<feature type="non-terminal residue" evidence="1">
    <location>
        <position position="156"/>
    </location>
</feature>
<dbReference type="Proteomes" id="UP000837857">
    <property type="component" value="Chromosome 8"/>
</dbReference>